<gene>
    <name evidence="1" type="ORF">VIBC2010_15687</name>
</gene>
<sequence>MSRATFYIVQETSKQASYLGFLNYVVYLAGHFAKQQARVYLNCHDIKEAEQLAELFWQADEKEFIAHNLVGEGPKYGTKIEIGHQGVKPSWNRQIVINMAKVNTTFANRFTEVVDFVPLDKKAKQIARERYKLYRQMGYQLQTIEIDHPV</sequence>
<keyword evidence="2" id="KW-1185">Reference proteome</keyword>
<reference evidence="1 2" key="1">
    <citation type="journal article" date="2012" name="Int. J. Syst. Evol. Microbiol.">
        <title>Vibrio caribbeanicus sp. nov., isolated from the marine sponge Scleritoderma cyanea.</title>
        <authorList>
            <person name="Hoffmann M."/>
            <person name="Monday S.R."/>
            <person name="Allard M.W."/>
            <person name="Strain E.A."/>
            <person name="Whittaker P."/>
            <person name="Naum M."/>
            <person name="McCarthy P.J."/>
            <person name="Lopez J.V."/>
            <person name="Fischer M."/>
            <person name="Brown E.W."/>
        </authorList>
    </citation>
    <scope>NUCLEOTIDE SEQUENCE [LARGE SCALE GENOMIC DNA]</scope>
    <source>
        <strain evidence="1 2">ATCC BAA-2122</strain>
    </source>
</reference>
<protein>
    <submittedName>
        <fullName evidence="1">DNA polymerase III subunit chi</fullName>
    </submittedName>
</protein>
<comment type="caution">
    <text evidence="1">The sequence shown here is derived from an EMBL/GenBank/DDBJ whole genome shotgun (WGS) entry which is preliminary data.</text>
</comment>
<dbReference type="EMBL" id="AEIU01000097">
    <property type="protein sequence ID" value="EFP95270.1"/>
    <property type="molecule type" value="Genomic_DNA"/>
</dbReference>
<dbReference type="GO" id="GO:0006260">
    <property type="term" value="P:DNA replication"/>
    <property type="evidence" value="ECO:0007669"/>
    <property type="project" value="InterPro"/>
</dbReference>
<dbReference type="Pfam" id="PF04364">
    <property type="entry name" value="DNA_pol3_chi"/>
    <property type="match status" value="1"/>
</dbReference>
<dbReference type="SUPFAM" id="SSF102400">
    <property type="entry name" value="DNA polymerase III chi subunit"/>
    <property type="match status" value="1"/>
</dbReference>
<dbReference type="Proteomes" id="UP000002943">
    <property type="component" value="Unassembled WGS sequence"/>
</dbReference>
<accession>E3BNW3</accession>
<dbReference type="RefSeq" id="WP_009602851.1">
    <property type="nucleotide sequence ID" value="NZ_AEIU01000097.1"/>
</dbReference>
<dbReference type="OrthoDB" id="5297568at2"/>
<dbReference type="InterPro" id="IPR007459">
    <property type="entry name" value="DNA_pol3_chi"/>
</dbReference>
<dbReference type="PANTHER" id="PTHR38767">
    <property type="entry name" value="DNA POLYMERASE III SUBUNIT CHI"/>
    <property type="match status" value="1"/>
</dbReference>
<dbReference type="STRING" id="796620.VIBC2010_15687"/>
<dbReference type="eggNOG" id="COG2927">
    <property type="taxonomic scope" value="Bacteria"/>
</dbReference>
<dbReference type="GO" id="GO:0003677">
    <property type="term" value="F:DNA binding"/>
    <property type="evidence" value="ECO:0007669"/>
    <property type="project" value="InterPro"/>
</dbReference>
<name>E3BNW3_9VIBR</name>
<dbReference type="InterPro" id="IPR036768">
    <property type="entry name" value="PolIII_chi_sf"/>
</dbReference>
<evidence type="ECO:0000313" key="1">
    <source>
        <dbReference type="EMBL" id="EFP95270.1"/>
    </source>
</evidence>
<evidence type="ECO:0000313" key="2">
    <source>
        <dbReference type="Proteomes" id="UP000002943"/>
    </source>
</evidence>
<organism evidence="1 2">
    <name type="scientific">Vibrio caribbeanicus ATCC BAA-2122</name>
    <dbReference type="NCBI Taxonomy" id="796620"/>
    <lineage>
        <taxon>Bacteria</taxon>
        <taxon>Pseudomonadati</taxon>
        <taxon>Pseudomonadota</taxon>
        <taxon>Gammaproteobacteria</taxon>
        <taxon>Vibrionales</taxon>
        <taxon>Vibrionaceae</taxon>
        <taxon>Vibrio</taxon>
    </lineage>
</organism>
<dbReference type="AlphaFoldDB" id="E3BNW3"/>
<dbReference type="Gene3D" id="3.40.50.10110">
    <property type="entry name" value="DNA polymerase III subunit chi"/>
    <property type="match status" value="1"/>
</dbReference>
<dbReference type="GO" id="GO:0003887">
    <property type="term" value="F:DNA-directed DNA polymerase activity"/>
    <property type="evidence" value="ECO:0007669"/>
    <property type="project" value="InterPro"/>
</dbReference>
<dbReference type="PANTHER" id="PTHR38767:SF1">
    <property type="entry name" value="DNA POLYMERASE III SUBUNIT CHI"/>
    <property type="match status" value="1"/>
</dbReference>
<dbReference type="GO" id="GO:0032298">
    <property type="term" value="P:positive regulation of DNA-templated DNA replication initiation"/>
    <property type="evidence" value="ECO:0007669"/>
    <property type="project" value="TreeGrafter"/>
</dbReference>
<proteinExistence type="predicted"/>